<reference evidence="1 2" key="1">
    <citation type="submission" date="2018-07" db="EMBL/GenBank/DDBJ databases">
        <title>Comparative genomes isolates from brazilian mangrove.</title>
        <authorList>
            <person name="De Araujo J.E."/>
            <person name="Taketani R.G."/>
            <person name="Silva M.C.P."/>
            <person name="Lourenco M.V."/>
            <person name="Oliveira V.M."/>
            <person name="Andreote F.D."/>
        </authorList>
    </citation>
    <scope>NUCLEOTIDE SEQUENCE [LARGE SCALE GENOMIC DNA]</scope>
    <source>
        <strain evidence="1 2">HEX PRIS-MGV</strain>
    </source>
</reference>
<evidence type="ECO:0000313" key="2">
    <source>
        <dbReference type="Proteomes" id="UP000253562"/>
    </source>
</evidence>
<comment type="caution">
    <text evidence="1">The sequence shown here is derived from an EMBL/GenBank/DDBJ whole genome shotgun (WGS) entry which is preliminary data.</text>
</comment>
<name>A0A368KYI7_9BACT</name>
<gene>
    <name evidence="1" type="ORF">DTL42_07080</name>
</gene>
<dbReference type="AlphaFoldDB" id="A0A368KYI7"/>
<dbReference type="EMBL" id="QPEX01000010">
    <property type="protein sequence ID" value="RCS54867.1"/>
    <property type="molecule type" value="Genomic_DNA"/>
</dbReference>
<accession>A0A368KYI7</accession>
<dbReference type="Proteomes" id="UP000253562">
    <property type="component" value="Unassembled WGS sequence"/>
</dbReference>
<evidence type="ECO:0000313" key="1">
    <source>
        <dbReference type="EMBL" id="RCS54867.1"/>
    </source>
</evidence>
<proteinExistence type="predicted"/>
<sequence length="77" mass="9039">MPGSPQNKPETPLPFSEREILQRKLAVYRYPNLITPEMWQAYQAALARQETSNDDSQNLPLTNFPDFRRVLDHPHDF</sequence>
<organism evidence="1 2">
    <name type="scientific">Bremerella cremea</name>
    <dbReference type="NCBI Taxonomy" id="1031537"/>
    <lineage>
        <taxon>Bacteria</taxon>
        <taxon>Pseudomonadati</taxon>
        <taxon>Planctomycetota</taxon>
        <taxon>Planctomycetia</taxon>
        <taxon>Pirellulales</taxon>
        <taxon>Pirellulaceae</taxon>
        <taxon>Bremerella</taxon>
    </lineage>
</organism>
<protein>
    <submittedName>
        <fullName evidence="1">Uncharacterized protein</fullName>
    </submittedName>
</protein>